<protein>
    <submittedName>
        <fullName evidence="1">Uncharacterized protein</fullName>
    </submittedName>
</protein>
<accession>A0A084FZS0</accession>
<dbReference type="PANTHER" id="PTHR38696:SF1">
    <property type="entry name" value="MEDIATOR OF RNA POLYMERASE II TRANSCRIPTION SUBUNIT 13"/>
    <property type="match status" value="1"/>
</dbReference>
<sequence length="262" mass="29453">MATEKLSGSIPVTGVSQAPLPGALSATPVFRTPFACVTMNMTDRLRFINFPKADFEAIRAACEAAWDRGIQEVRPYDQAMEIKLAGNPWRLYYTGDDKVRRLMRCLLENLFNRGWVLQASVDCCMKTYDKDSLIFRHQSPPPPPHEWLAVSFEGNDRLSFLETPNSDVINGLVQTYGDSVQWHGITEGHFEIKFGGMPWLPSGTDTVSTRILLLNLLQALEGFGYSLYASIAMEVTTDGKKADVLYFTRQADWAPGLPVWHR</sequence>
<dbReference type="RefSeq" id="XP_016640381.1">
    <property type="nucleotide sequence ID" value="XM_016790118.1"/>
</dbReference>
<evidence type="ECO:0000313" key="1">
    <source>
        <dbReference type="EMBL" id="KEZ40582.1"/>
    </source>
</evidence>
<dbReference type="AlphaFoldDB" id="A0A084FZS0"/>
<dbReference type="OMA" id="FTIYATI"/>
<dbReference type="Proteomes" id="UP000028545">
    <property type="component" value="Unassembled WGS sequence"/>
</dbReference>
<proteinExistence type="predicted"/>
<evidence type="ECO:0000313" key="2">
    <source>
        <dbReference type="Proteomes" id="UP000028545"/>
    </source>
</evidence>
<reference evidence="1 2" key="1">
    <citation type="journal article" date="2014" name="Genome Announc.">
        <title>Draft genome sequence of the pathogenic fungus Scedosporium apiospermum.</title>
        <authorList>
            <person name="Vandeputte P."/>
            <person name="Ghamrawi S."/>
            <person name="Rechenmann M."/>
            <person name="Iltis A."/>
            <person name="Giraud S."/>
            <person name="Fleury M."/>
            <person name="Thornton C."/>
            <person name="Delhaes L."/>
            <person name="Meyer W."/>
            <person name="Papon N."/>
            <person name="Bouchara J.P."/>
        </authorList>
    </citation>
    <scope>NUCLEOTIDE SEQUENCE [LARGE SCALE GENOMIC DNA]</scope>
    <source>
        <strain evidence="1 2">IHEM 14462</strain>
    </source>
</reference>
<comment type="caution">
    <text evidence="1">The sequence shown here is derived from an EMBL/GenBank/DDBJ whole genome shotgun (WGS) entry which is preliminary data.</text>
</comment>
<gene>
    <name evidence="1" type="ORF">SAPIO_CDS8496</name>
</gene>
<name>A0A084FZS0_PSEDA</name>
<dbReference type="PANTHER" id="PTHR38696">
    <property type="entry name" value="MEDIATOR OF RNA POLYMERASE II TRANSCRIPTION SUBUNIT 13"/>
    <property type="match status" value="1"/>
</dbReference>
<dbReference type="HOGENOM" id="CLU_070836_0_0_1"/>
<organism evidence="1 2">
    <name type="scientific">Pseudallescheria apiosperma</name>
    <name type="common">Scedosporium apiospermum</name>
    <dbReference type="NCBI Taxonomy" id="563466"/>
    <lineage>
        <taxon>Eukaryota</taxon>
        <taxon>Fungi</taxon>
        <taxon>Dikarya</taxon>
        <taxon>Ascomycota</taxon>
        <taxon>Pezizomycotina</taxon>
        <taxon>Sordariomycetes</taxon>
        <taxon>Hypocreomycetidae</taxon>
        <taxon>Microascales</taxon>
        <taxon>Microascaceae</taxon>
        <taxon>Scedosporium</taxon>
    </lineage>
</organism>
<dbReference type="OrthoDB" id="58379at2759"/>
<dbReference type="KEGG" id="sapo:SAPIO_CDS8496"/>
<dbReference type="EMBL" id="JOWA01000121">
    <property type="protein sequence ID" value="KEZ40582.1"/>
    <property type="molecule type" value="Genomic_DNA"/>
</dbReference>
<dbReference type="GeneID" id="27727568"/>
<dbReference type="VEuPathDB" id="FungiDB:SAPIO_CDS8496"/>
<keyword evidence="2" id="KW-1185">Reference proteome</keyword>